<dbReference type="InterPro" id="IPR015424">
    <property type="entry name" value="PyrdxlP-dep_Trfase"/>
</dbReference>
<evidence type="ECO:0000313" key="2">
    <source>
        <dbReference type="EMBL" id="GAG48751.1"/>
    </source>
</evidence>
<gene>
    <name evidence="2" type="ORF">S01H1_85259</name>
</gene>
<evidence type="ECO:0008006" key="3">
    <source>
        <dbReference type="Google" id="ProtNLM"/>
    </source>
</evidence>
<sequence>AKYCAQKIGTVDGFEIIHDGSPDKGIPAVVWTQAENTEHGFTLYELADRLRMRGWQVPAYPFTGDLAHKAFQRILVKRGFTREMADLLLIDIEQAID</sequence>
<dbReference type="GO" id="GO:0030170">
    <property type="term" value="F:pyridoxal phosphate binding"/>
    <property type="evidence" value="ECO:0007669"/>
    <property type="project" value="InterPro"/>
</dbReference>
<name>X0ZKC6_9ZZZZ</name>
<dbReference type="GO" id="GO:0006538">
    <property type="term" value="P:L-glutamate catabolic process"/>
    <property type="evidence" value="ECO:0007669"/>
    <property type="project" value="TreeGrafter"/>
</dbReference>
<dbReference type="SUPFAM" id="SSF53383">
    <property type="entry name" value="PLP-dependent transferases"/>
    <property type="match status" value="1"/>
</dbReference>
<dbReference type="Gene3D" id="3.90.1150.160">
    <property type="match status" value="1"/>
</dbReference>
<evidence type="ECO:0000256" key="1">
    <source>
        <dbReference type="ARBA" id="ARBA00009533"/>
    </source>
</evidence>
<protein>
    <recommendedName>
        <fullName evidence="3">Glutamate decarboxylase</fullName>
    </recommendedName>
</protein>
<dbReference type="AlphaFoldDB" id="X0ZKC6"/>
<feature type="non-terminal residue" evidence="2">
    <location>
        <position position="1"/>
    </location>
</feature>
<dbReference type="GO" id="GO:0005829">
    <property type="term" value="C:cytosol"/>
    <property type="evidence" value="ECO:0007669"/>
    <property type="project" value="TreeGrafter"/>
</dbReference>
<organism evidence="2">
    <name type="scientific">marine sediment metagenome</name>
    <dbReference type="NCBI Taxonomy" id="412755"/>
    <lineage>
        <taxon>unclassified sequences</taxon>
        <taxon>metagenomes</taxon>
        <taxon>ecological metagenomes</taxon>
    </lineage>
</organism>
<feature type="non-terminal residue" evidence="2">
    <location>
        <position position="97"/>
    </location>
</feature>
<dbReference type="GO" id="GO:0004351">
    <property type="term" value="F:glutamate decarboxylase activity"/>
    <property type="evidence" value="ECO:0007669"/>
    <property type="project" value="InterPro"/>
</dbReference>
<dbReference type="PANTHER" id="PTHR43321">
    <property type="entry name" value="GLUTAMATE DECARBOXYLASE"/>
    <property type="match status" value="1"/>
</dbReference>
<dbReference type="EMBL" id="BARS01058480">
    <property type="protein sequence ID" value="GAG48751.1"/>
    <property type="molecule type" value="Genomic_DNA"/>
</dbReference>
<dbReference type="InterPro" id="IPR010107">
    <property type="entry name" value="Glutamate_decarboxylase"/>
</dbReference>
<accession>X0ZKC6</accession>
<comment type="similarity">
    <text evidence="1">Belongs to the group II decarboxylase family.</text>
</comment>
<comment type="caution">
    <text evidence="2">The sequence shown here is derived from an EMBL/GenBank/DDBJ whole genome shotgun (WGS) entry which is preliminary data.</text>
</comment>
<proteinExistence type="inferred from homology"/>
<dbReference type="PANTHER" id="PTHR43321:SF3">
    <property type="entry name" value="GLUTAMATE DECARBOXYLASE"/>
    <property type="match status" value="1"/>
</dbReference>
<reference evidence="2" key="1">
    <citation type="journal article" date="2014" name="Front. Microbiol.">
        <title>High frequency of phylogenetically diverse reductive dehalogenase-homologous genes in deep subseafloor sedimentary metagenomes.</title>
        <authorList>
            <person name="Kawai M."/>
            <person name="Futagami T."/>
            <person name="Toyoda A."/>
            <person name="Takaki Y."/>
            <person name="Nishi S."/>
            <person name="Hori S."/>
            <person name="Arai W."/>
            <person name="Tsubouchi T."/>
            <person name="Morono Y."/>
            <person name="Uchiyama I."/>
            <person name="Ito T."/>
            <person name="Fujiyama A."/>
            <person name="Inagaki F."/>
            <person name="Takami H."/>
        </authorList>
    </citation>
    <scope>NUCLEOTIDE SEQUENCE</scope>
    <source>
        <strain evidence="2">Expedition CK06-06</strain>
    </source>
</reference>